<evidence type="ECO:0000313" key="1">
    <source>
        <dbReference type="EMBL" id="KAH3699744.1"/>
    </source>
</evidence>
<proteinExistence type="predicted"/>
<dbReference type="EMBL" id="JAIWYP010000015">
    <property type="protein sequence ID" value="KAH3699744.1"/>
    <property type="molecule type" value="Genomic_DNA"/>
</dbReference>
<dbReference type="AlphaFoldDB" id="A0A9D3YJ51"/>
<reference evidence="1" key="2">
    <citation type="submission" date="2020-11" db="EMBL/GenBank/DDBJ databases">
        <authorList>
            <person name="McCartney M.A."/>
            <person name="Auch B."/>
            <person name="Kono T."/>
            <person name="Mallez S."/>
            <person name="Becker A."/>
            <person name="Gohl D.M."/>
            <person name="Silverstein K.A.T."/>
            <person name="Koren S."/>
            <person name="Bechman K.B."/>
            <person name="Herman A."/>
            <person name="Abrahante J.E."/>
            <person name="Garbe J."/>
        </authorList>
    </citation>
    <scope>NUCLEOTIDE SEQUENCE</scope>
    <source>
        <strain evidence="1">Duluth1</strain>
        <tissue evidence="1">Whole animal</tissue>
    </source>
</reference>
<evidence type="ECO:0000313" key="2">
    <source>
        <dbReference type="Proteomes" id="UP000828390"/>
    </source>
</evidence>
<name>A0A9D3YJ51_DREPO</name>
<organism evidence="1 2">
    <name type="scientific">Dreissena polymorpha</name>
    <name type="common">Zebra mussel</name>
    <name type="synonym">Mytilus polymorpha</name>
    <dbReference type="NCBI Taxonomy" id="45954"/>
    <lineage>
        <taxon>Eukaryota</taxon>
        <taxon>Metazoa</taxon>
        <taxon>Spiralia</taxon>
        <taxon>Lophotrochozoa</taxon>
        <taxon>Mollusca</taxon>
        <taxon>Bivalvia</taxon>
        <taxon>Autobranchia</taxon>
        <taxon>Heteroconchia</taxon>
        <taxon>Euheterodonta</taxon>
        <taxon>Imparidentia</taxon>
        <taxon>Neoheterodontei</taxon>
        <taxon>Myida</taxon>
        <taxon>Dreissenoidea</taxon>
        <taxon>Dreissenidae</taxon>
        <taxon>Dreissena</taxon>
    </lineage>
</organism>
<comment type="caution">
    <text evidence="1">The sequence shown here is derived from an EMBL/GenBank/DDBJ whole genome shotgun (WGS) entry which is preliminary data.</text>
</comment>
<dbReference type="Proteomes" id="UP000828390">
    <property type="component" value="Unassembled WGS sequence"/>
</dbReference>
<accession>A0A9D3YJ51</accession>
<keyword evidence="2" id="KW-1185">Reference proteome</keyword>
<gene>
    <name evidence="1" type="ORF">DPMN_074706</name>
</gene>
<protein>
    <submittedName>
        <fullName evidence="1">Uncharacterized protein</fullName>
    </submittedName>
</protein>
<sequence length="50" mass="5601">MEVSTEKSNIVVNITTSTSADITMNDEKLEEIISLRYWGATLFHDHSGTD</sequence>
<reference evidence="1" key="1">
    <citation type="journal article" date="2019" name="bioRxiv">
        <title>The Genome of the Zebra Mussel, Dreissena polymorpha: A Resource for Invasive Species Research.</title>
        <authorList>
            <person name="McCartney M.A."/>
            <person name="Auch B."/>
            <person name="Kono T."/>
            <person name="Mallez S."/>
            <person name="Zhang Y."/>
            <person name="Obille A."/>
            <person name="Becker A."/>
            <person name="Abrahante J.E."/>
            <person name="Garbe J."/>
            <person name="Badalamenti J.P."/>
            <person name="Herman A."/>
            <person name="Mangelson H."/>
            <person name="Liachko I."/>
            <person name="Sullivan S."/>
            <person name="Sone E.D."/>
            <person name="Koren S."/>
            <person name="Silverstein K.A.T."/>
            <person name="Beckman K.B."/>
            <person name="Gohl D.M."/>
        </authorList>
    </citation>
    <scope>NUCLEOTIDE SEQUENCE</scope>
    <source>
        <strain evidence="1">Duluth1</strain>
        <tissue evidence="1">Whole animal</tissue>
    </source>
</reference>